<keyword evidence="4" id="KW-1185">Reference proteome</keyword>
<dbReference type="InterPro" id="IPR010285">
    <property type="entry name" value="DNA_helicase_pif1-like_DEAD"/>
</dbReference>
<dbReference type="SUPFAM" id="SSF52540">
    <property type="entry name" value="P-loop containing nucleoside triphosphate hydrolases"/>
    <property type="match status" value="1"/>
</dbReference>
<dbReference type="GO" id="GO:0000723">
    <property type="term" value="P:telomere maintenance"/>
    <property type="evidence" value="ECO:0007669"/>
    <property type="project" value="InterPro"/>
</dbReference>
<comment type="caution">
    <text evidence="3">The sequence shown here is derived from an EMBL/GenBank/DDBJ whole genome shotgun (WGS) entry which is preliminary data.</text>
</comment>
<feature type="domain" description="DNA helicase Pif1-like DEAD-box helicase" evidence="2">
    <location>
        <begin position="1"/>
        <end position="94"/>
    </location>
</feature>
<name>A0AAV3Q128_LITER</name>
<keyword evidence="1" id="KW-0234">DNA repair</keyword>
<keyword evidence="1" id="KW-0233">DNA recombination</keyword>
<comment type="catalytic activity">
    <reaction evidence="1">
        <text>ATP + H2O = ADP + phosphate + H(+)</text>
        <dbReference type="Rhea" id="RHEA:13065"/>
        <dbReference type="ChEBI" id="CHEBI:15377"/>
        <dbReference type="ChEBI" id="CHEBI:15378"/>
        <dbReference type="ChEBI" id="CHEBI:30616"/>
        <dbReference type="ChEBI" id="CHEBI:43474"/>
        <dbReference type="ChEBI" id="CHEBI:456216"/>
        <dbReference type="EC" id="5.6.2.3"/>
    </reaction>
</comment>
<dbReference type="AlphaFoldDB" id="A0AAV3Q128"/>
<organism evidence="3 4">
    <name type="scientific">Lithospermum erythrorhizon</name>
    <name type="common">Purple gromwell</name>
    <name type="synonym">Lithospermum officinale var. erythrorhizon</name>
    <dbReference type="NCBI Taxonomy" id="34254"/>
    <lineage>
        <taxon>Eukaryota</taxon>
        <taxon>Viridiplantae</taxon>
        <taxon>Streptophyta</taxon>
        <taxon>Embryophyta</taxon>
        <taxon>Tracheophyta</taxon>
        <taxon>Spermatophyta</taxon>
        <taxon>Magnoliopsida</taxon>
        <taxon>eudicotyledons</taxon>
        <taxon>Gunneridae</taxon>
        <taxon>Pentapetalae</taxon>
        <taxon>asterids</taxon>
        <taxon>lamiids</taxon>
        <taxon>Boraginales</taxon>
        <taxon>Boraginaceae</taxon>
        <taxon>Boraginoideae</taxon>
        <taxon>Lithospermeae</taxon>
        <taxon>Lithospermum</taxon>
    </lineage>
</organism>
<comment type="similarity">
    <text evidence="1">Belongs to the helicase family.</text>
</comment>
<proteinExistence type="inferred from homology"/>
<dbReference type="InterPro" id="IPR027417">
    <property type="entry name" value="P-loop_NTPase"/>
</dbReference>
<dbReference type="GO" id="GO:0005524">
    <property type="term" value="F:ATP binding"/>
    <property type="evidence" value="ECO:0007669"/>
    <property type="project" value="UniProtKB-KW"/>
</dbReference>
<gene>
    <name evidence="3" type="ORF">LIER_13841</name>
</gene>
<keyword evidence="1" id="KW-0067">ATP-binding</keyword>
<keyword evidence="1" id="KW-0547">Nucleotide-binding</keyword>
<accession>A0AAV3Q128</accession>
<reference evidence="3 4" key="1">
    <citation type="submission" date="2024-01" db="EMBL/GenBank/DDBJ databases">
        <title>The complete chloroplast genome sequence of Lithospermum erythrorhizon: insights into the phylogenetic relationship among Boraginaceae species and the maternal lineages of purple gromwells.</title>
        <authorList>
            <person name="Okada T."/>
            <person name="Watanabe K."/>
        </authorList>
    </citation>
    <scope>NUCLEOTIDE SEQUENCE [LARGE SCALE GENOMIC DNA]</scope>
</reference>
<dbReference type="PANTHER" id="PTHR10492">
    <property type="match status" value="1"/>
</dbReference>
<dbReference type="Pfam" id="PF05970">
    <property type="entry name" value="PIF1"/>
    <property type="match status" value="1"/>
</dbReference>
<dbReference type="GO" id="GO:0006310">
    <property type="term" value="P:DNA recombination"/>
    <property type="evidence" value="ECO:0007669"/>
    <property type="project" value="UniProtKB-KW"/>
</dbReference>
<dbReference type="EMBL" id="BAABME010002832">
    <property type="protein sequence ID" value="GAA0156320.1"/>
    <property type="molecule type" value="Genomic_DNA"/>
</dbReference>
<dbReference type="CDD" id="cd18809">
    <property type="entry name" value="SF1_C_RecD"/>
    <property type="match status" value="1"/>
</dbReference>
<dbReference type="PANTHER" id="PTHR10492:SF100">
    <property type="entry name" value="ATP-DEPENDENT DNA HELICASE"/>
    <property type="match status" value="1"/>
</dbReference>
<dbReference type="GO" id="GO:0006281">
    <property type="term" value="P:DNA repair"/>
    <property type="evidence" value="ECO:0007669"/>
    <property type="project" value="UniProtKB-KW"/>
</dbReference>
<keyword evidence="1" id="KW-0378">Hydrolase</keyword>
<evidence type="ECO:0000313" key="4">
    <source>
        <dbReference type="Proteomes" id="UP001454036"/>
    </source>
</evidence>
<evidence type="ECO:0000256" key="1">
    <source>
        <dbReference type="RuleBase" id="RU363044"/>
    </source>
</evidence>
<dbReference type="Gene3D" id="3.40.50.300">
    <property type="entry name" value="P-loop containing nucleotide triphosphate hydrolases"/>
    <property type="match status" value="1"/>
</dbReference>
<keyword evidence="1" id="KW-0227">DNA damage</keyword>
<dbReference type="Proteomes" id="UP001454036">
    <property type="component" value="Unassembled WGS sequence"/>
</dbReference>
<dbReference type="GO" id="GO:0043139">
    <property type="term" value="F:5'-3' DNA helicase activity"/>
    <property type="evidence" value="ECO:0007669"/>
    <property type="project" value="UniProtKB-EC"/>
</dbReference>
<evidence type="ECO:0000259" key="2">
    <source>
        <dbReference type="Pfam" id="PF05970"/>
    </source>
</evidence>
<evidence type="ECO:0000313" key="3">
    <source>
        <dbReference type="EMBL" id="GAA0156320.1"/>
    </source>
</evidence>
<sequence>MADKYVIHGLNTLLQDLCQNQESFRGKLVVFGGDFGQVLPVVRGGGRTKQVEASIVTSPLWEHFIKLKLSINMRARSDPGFADFLMRIGNGEEPMNSMNEIQIPKPMFIRYTTMEESIEEFIKYVYPDMDLFERNLFEMMQRVIFCPKNEFVDDINSKLNKRIRGEEKVYIGDDRANSVMDQGDYIEYLNSLEPRELSQHRLVLKKNSAVITTGQYKGKHGWIPRIQLEPNPSNNKYLIPFVKRQLPLRLCFAMTINKSQGQTLDCVGIYLRQPIFTHGQLYVALSRARTGDKVKLLIVPPTCNDPGTEYTTNVVYNEVLLKTSCI</sequence>
<protein>
    <recommendedName>
        <fullName evidence="1">ATP-dependent DNA helicase</fullName>
        <ecNumber evidence="1">5.6.2.3</ecNumber>
    </recommendedName>
</protein>
<dbReference type="EC" id="5.6.2.3" evidence="1"/>
<comment type="cofactor">
    <cofactor evidence="1">
        <name>Mg(2+)</name>
        <dbReference type="ChEBI" id="CHEBI:18420"/>
    </cofactor>
</comment>
<dbReference type="GO" id="GO:0016787">
    <property type="term" value="F:hydrolase activity"/>
    <property type="evidence" value="ECO:0007669"/>
    <property type="project" value="UniProtKB-KW"/>
</dbReference>
<keyword evidence="1" id="KW-0347">Helicase</keyword>